<dbReference type="Proteomes" id="UP000326650">
    <property type="component" value="Segment"/>
</dbReference>
<organism evidence="2 3">
    <name type="scientific">Pectobacterium phage CX5</name>
    <dbReference type="NCBI Taxonomy" id="2652426"/>
    <lineage>
        <taxon>Viruses</taxon>
        <taxon>Duplodnaviria</taxon>
        <taxon>Heunggongvirae</taxon>
        <taxon>Uroviricota</taxon>
        <taxon>Caudoviricetes</taxon>
        <taxon>Autographivirales</taxon>
        <taxon>Autoscriptoviridae</taxon>
        <taxon>Corkvirinae</taxon>
        <taxon>Kotilavirus</taxon>
        <taxon>Kotilavirus CX5</taxon>
    </lineage>
</organism>
<dbReference type="EMBL" id="MN270887">
    <property type="protein sequence ID" value="QFP93560.1"/>
    <property type="molecule type" value="Genomic_DNA"/>
</dbReference>
<evidence type="ECO:0000313" key="3">
    <source>
        <dbReference type="Proteomes" id="UP000326650"/>
    </source>
</evidence>
<evidence type="ECO:0000256" key="1">
    <source>
        <dbReference type="SAM" id="MobiDB-lite"/>
    </source>
</evidence>
<feature type="compositionally biased region" description="Polar residues" evidence="1">
    <location>
        <begin position="13"/>
        <end position="25"/>
    </location>
</feature>
<sequence length="98" mass="11049">MPPRRKKADESEAQTVETASATPESYGTDYLEELRAELAELRTLVQSQVSLRDTAVLHLVTTAELHRYSNDLPMQRHRIGRCIDIANLVVKMLGEANE</sequence>
<keyword evidence="3" id="KW-1185">Reference proteome</keyword>
<evidence type="ECO:0000313" key="2">
    <source>
        <dbReference type="EMBL" id="QFP93560.1"/>
    </source>
</evidence>
<feature type="region of interest" description="Disordered" evidence="1">
    <location>
        <begin position="1"/>
        <end position="27"/>
    </location>
</feature>
<reference evidence="2 3" key="1">
    <citation type="submission" date="2019-08" db="EMBL/GenBank/DDBJ databases">
        <title>Six bacteriophages against potato bacterial diseases.</title>
        <authorList>
            <person name="Zhang X."/>
            <person name="Kering K."/>
        </authorList>
    </citation>
    <scope>NUCLEOTIDE SEQUENCE [LARGE SCALE GENOMIC DNA]</scope>
</reference>
<protein>
    <submittedName>
        <fullName evidence="2">Uncharacterized protein</fullName>
    </submittedName>
</protein>
<proteinExistence type="predicted"/>
<accession>A0A5P8D6F4</accession>
<name>A0A5P8D6F4_9CAUD</name>